<name>A0ABS8W5F7_9GAMM</name>
<comment type="caution">
    <text evidence="2">The sequence shown here is derived from an EMBL/GenBank/DDBJ whole genome shotgun (WGS) entry which is preliminary data.</text>
</comment>
<dbReference type="RefSeq" id="WP_233051123.1">
    <property type="nucleotide sequence ID" value="NZ_JAIMJA010000001.1"/>
</dbReference>
<proteinExistence type="predicted"/>
<dbReference type="InterPro" id="IPR002740">
    <property type="entry name" value="EVE_domain"/>
</dbReference>
<gene>
    <name evidence="2" type="ORF">K6Y31_01650</name>
</gene>
<dbReference type="InterPro" id="IPR015947">
    <property type="entry name" value="PUA-like_sf"/>
</dbReference>
<dbReference type="Gene3D" id="3.10.590.10">
    <property type="entry name" value="ph1033 like domains"/>
    <property type="match status" value="1"/>
</dbReference>
<dbReference type="PANTHER" id="PTHR14087">
    <property type="entry name" value="THYMOCYTE NUCLEAR PROTEIN 1"/>
    <property type="match status" value="1"/>
</dbReference>
<protein>
    <submittedName>
        <fullName evidence="2">EVE domain-containing protein</fullName>
    </submittedName>
</protein>
<evidence type="ECO:0000259" key="1">
    <source>
        <dbReference type="Pfam" id="PF01878"/>
    </source>
</evidence>
<dbReference type="SUPFAM" id="SSF88697">
    <property type="entry name" value="PUA domain-like"/>
    <property type="match status" value="1"/>
</dbReference>
<dbReference type="InterPro" id="IPR052181">
    <property type="entry name" value="5hmC_binding"/>
</dbReference>
<sequence length="151" mass="17635">MNYWLFKTEPDEYSIRDLQLAPNQTAKWDGIRNYQARNFLRDKVAEGDLVFMYHSQCKQIGIVGVAEIVRAAYPDPAQYDETSKYFDPKATFDTPRWFCVDIKHKLTYPRVISLGRIKAQSELANMILVKQGRLSVQPVTEQEWQQIEAMI</sequence>
<evidence type="ECO:0000313" key="3">
    <source>
        <dbReference type="Proteomes" id="UP001201273"/>
    </source>
</evidence>
<dbReference type="PANTHER" id="PTHR14087:SF7">
    <property type="entry name" value="THYMOCYTE NUCLEAR PROTEIN 1"/>
    <property type="match status" value="1"/>
</dbReference>
<accession>A0ABS8W5F7</accession>
<feature type="domain" description="EVE" evidence="1">
    <location>
        <begin position="2"/>
        <end position="150"/>
    </location>
</feature>
<keyword evidence="3" id="KW-1185">Reference proteome</keyword>
<organism evidence="2 3">
    <name type="scientific">Motilimonas cestriensis</name>
    <dbReference type="NCBI Taxonomy" id="2742685"/>
    <lineage>
        <taxon>Bacteria</taxon>
        <taxon>Pseudomonadati</taxon>
        <taxon>Pseudomonadota</taxon>
        <taxon>Gammaproteobacteria</taxon>
        <taxon>Alteromonadales</taxon>
        <taxon>Alteromonadales genera incertae sedis</taxon>
        <taxon>Motilimonas</taxon>
    </lineage>
</organism>
<evidence type="ECO:0000313" key="2">
    <source>
        <dbReference type="EMBL" id="MCE2593520.1"/>
    </source>
</evidence>
<dbReference type="Pfam" id="PF01878">
    <property type="entry name" value="EVE"/>
    <property type="match status" value="1"/>
</dbReference>
<dbReference type="EMBL" id="JAIMJA010000001">
    <property type="protein sequence ID" value="MCE2593520.1"/>
    <property type="molecule type" value="Genomic_DNA"/>
</dbReference>
<reference evidence="2 3" key="1">
    <citation type="journal article" date="2022" name="Environ. Microbiol. Rep.">
        <title>Eco-phylogenetic analyses reveal divergent evolution of vitamin B12 metabolism in the marine bacterial family 'Psychromonadaceae'.</title>
        <authorList>
            <person name="Jin X."/>
            <person name="Yang Y."/>
            <person name="Cao H."/>
            <person name="Gao B."/>
            <person name="Zhao Z."/>
        </authorList>
    </citation>
    <scope>NUCLEOTIDE SEQUENCE [LARGE SCALE GENOMIC DNA]</scope>
    <source>
        <strain evidence="2 3">MKS20</strain>
    </source>
</reference>
<dbReference type="InterPro" id="IPR047197">
    <property type="entry name" value="THYN1-like_EVE"/>
</dbReference>
<dbReference type="CDD" id="cd21133">
    <property type="entry name" value="EVE"/>
    <property type="match status" value="1"/>
</dbReference>
<dbReference type="Proteomes" id="UP001201273">
    <property type="component" value="Unassembled WGS sequence"/>
</dbReference>